<evidence type="ECO:0000313" key="1">
    <source>
        <dbReference type="EMBL" id="TYB45814.1"/>
    </source>
</evidence>
<comment type="caution">
    <text evidence="1">The sequence shown here is derived from an EMBL/GenBank/DDBJ whole genome shotgun (WGS) entry which is preliminary data.</text>
</comment>
<keyword evidence="2" id="KW-1185">Reference proteome</keyword>
<gene>
    <name evidence="1" type="ORF">FXF59_31620</name>
</gene>
<keyword evidence="1" id="KW-0808">Transferase</keyword>
<proteinExistence type="predicted"/>
<protein>
    <submittedName>
        <fullName evidence="1">Molybdenum cofactor guanylyltransferase</fullName>
    </submittedName>
</protein>
<feature type="non-terminal residue" evidence="1">
    <location>
        <position position="45"/>
    </location>
</feature>
<organism evidence="1 2">
    <name type="scientific">Microbispora tritici</name>
    <dbReference type="NCBI Taxonomy" id="2604471"/>
    <lineage>
        <taxon>Bacteria</taxon>
        <taxon>Bacillati</taxon>
        <taxon>Actinomycetota</taxon>
        <taxon>Actinomycetes</taxon>
        <taxon>Streptosporangiales</taxon>
        <taxon>Streptosporangiaceae</taxon>
        <taxon>Microbispora</taxon>
    </lineage>
</organism>
<accession>A0ABY3LP36</accession>
<name>A0ABY3LP36_9ACTN</name>
<dbReference type="EMBL" id="VSEX01000089">
    <property type="protein sequence ID" value="TYB45814.1"/>
    <property type="molecule type" value="Genomic_DNA"/>
</dbReference>
<keyword evidence="1" id="KW-0548">Nucleotidyltransferase</keyword>
<dbReference type="GO" id="GO:0016779">
    <property type="term" value="F:nucleotidyltransferase activity"/>
    <property type="evidence" value="ECO:0007669"/>
    <property type="project" value="UniProtKB-KW"/>
</dbReference>
<evidence type="ECO:0000313" key="2">
    <source>
        <dbReference type="Proteomes" id="UP000322810"/>
    </source>
</evidence>
<dbReference type="Proteomes" id="UP000322810">
    <property type="component" value="Unassembled WGS sequence"/>
</dbReference>
<sequence length="45" mass="4481">MCALHGTGEAGGDPPYDPPYDAVILAGGRAERLGGADKPGRWAGG</sequence>
<reference evidence="1 2" key="1">
    <citation type="submission" date="2019-08" db="EMBL/GenBank/DDBJ databases">
        <title>Microbispora tritici sp. nov., a novel actinomycete isolated from a root of wheat (Triticum aestivum L.).</title>
        <authorList>
            <person name="Klykleung N."/>
            <person name="Tanasupawat S."/>
        </authorList>
    </citation>
    <scope>NUCLEOTIDE SEQUENCE [LARGE SCALE GENOMIC DNA]</scope>
    <source>
        <strain evidence="1 2">MT50</strain>
    </source>
</reference>